<proteinExistence type="inferred from homology"/>
<dbReference type="InterPro" id="IPR044053">
    <property type="entry name" value="AsaB-like"/>
</dbReference>
<dbReference type="OrthoDB" id="412788at2759"/>
<sequence>MTIQVLAPRDVQSTLNYHAPLDSQPPYNYVDDPPAGARENTLGLDISGFQFVRYPSAEKDFADEDKIKSAYYAEVEDILKKYAGAKRVFIFDHTIRRSPTTQTKAPLRGPVERVHVDQTFAAAAQRVEYHLGTRPSGFLKVDTASSMFGDPLPTSWPTNPLPWLTTAPLTLITTSSQPVTSMLIARVPPSPSSTVLDTNGTTCLTRPRTKLPLSSVSILTSIRRA</sequence>
<keyword evidence="3" id="KW-1185">Reference proteome</keyword>
<dbReference type="EMBL" id="JAGFBS010000010">
    <property type="protein sequence ID" value="KAG6377065.1"/>
    <property type="molecule type" value="Genomic_DNA"/>
</dbReference>
<dbReference type="Proteomes" id="UP000683000">
    <property type="component" value="Unassembled WGS sequence"/>
</dbReference>
<dbReference type="PANTHER" id="PTHR34598">
    <property type="entry name" value="BLL6449 PROTEIN"/>
    <property type="match status" value="1"/>
</dbReference>
<comment type="caution">
    <text evidence="2">The sequence shown here is derived from an EMBL/GenBank/DDBJ whole genome shotgun (WGS) entry which is preliminary data.</text>
</comment>
<accession>A0A8I2YRB3</accession>
<evidence type="ECO:0000256" key="1">
    <source>
        <dbReference type="ARBA" id="ARBA00023604"/>
    </source>
</evidence>
<organism evidence="2 3">
    <name type="scientific">Boletus reticuloceps</name>
    <dbReference type="NCBI Taxonomy" id="495285"/>
    <lineage>
        <taxon>Eukaryota</taxon>
        <taxon>Fungi</taxon>
        <taxon>Dikarya</taxon>
        <taxon>Basidiomycota</taxon>
        <taxon>Agaricomycotina</taxon>
        <taxon>Agaricomycetes</taxon>
        <taxon>Agaricomycetidae</taxon>
        <taxon>Boletales</taxon>
        <taxon>Boletineae</taxon>
        <taxon>Boletaceae</taxon>
        <taxon>Boletoideae</taxon>
        <taxon>Boletus</taxon>
    </lineage>
</organism>
<evidence type="ECO:0000313" key="2">
    <source>
        <dbReference type="EMBL" id="KAG6377065.1"/>
    </source>
</evidence>
<dbReference type="NCBIfam" id="NF041278">
    <property type="entry name" value="CmcJ_NvfI_EfuI"/>
    <property type="match status" value="1"/>
</dbReference>
<gene>
    <name evidence="2" type="ORF">JVT61DRAFT_1115</name>
</gene>
<reference evidence="2" key="1">
    <citation type="submission" date="2021-03" db="EMBL/GenBank/DDBJ databases">
        <title>Evolutionary innovations through gain and loss of genes in the ectomycorrhizal Boletales.</title>
        <authorList>
            <person name="Wu G."/>
            <person name="Miyauchi S."/>
            <person name="Morin E."/>
            <person name="Yang Z.-L."/>
            <person name="Xu J."/>
            <person name="Martin F.M."/>
        </authorList>
    </citation>
    <scope>NUCLEOTIDE SEQUENCE</scope>
    <source>
        <strain evidence="2">BR01</strain>
    </source>
</reference>
<dbReference type="AlphaFoldDB" id="A0A8I2YRB3"/>
<name>A0A8I2YRB3_9AGAM</name>
<comment type="similarity">
    <text evidence="1">Belongs to the asaB hydroxylase/desaturase family.</text>
</comment>
<dbReference type="PANTHER" id="PTHR34598:SF3">
    <property type="entry name" value="OXIDOREDUCTASE AN1597"/>
    <property type="match status" value="1"/>
</dbReference>
<evidence type="ECO:0000313" key="3">
    <source>
        <dbReference type="Proteomes" id="UP000683000"/>
    </source>
</evidence>
<protein>
    <submittedName>
        <fullName evidence="2">Uncharacterized protein</fullName>
    </submittedName>
</protein>
<dbReference type="GO" id="GO:0016491">
    <property type="term" value="F:oxidoreductase activity"/>
    <property type="evidence" value="ECO:0007669"/>
    <property type="project" value="InterPro"/>
</dbReference>